<accession>A0ABR8YP96</accession>
<keyword evidence="7" id="KW-0067">ATP-binding</keyword>
<reference evidence="13 14" key="1">
    <citation type="submission" date="2020-08" db="EMBL/GenBank/DDBJ databases">
        <title>A Genomic Blueprint of the Chicken Gut Microbiome.</title>
        <authorList>
            <person name="Gilroy R."/>
            <person name="Ravi A."/>
            <person name="Getino M."/>
            <person name="Pursley I."/>
            <person name="Horton D.L."/>
            <person name="Alikhan N.-F."/>
            <person name="Baker D."/>
            <person name="Gharbi K."/>
            <person name="Hall N."/>
            <person name="Watson M."/>
            <person name="Adriaenssens E.M."/>
            <person name="Foster-Nyarko E."/>
            <person name="Jarju S."/>
            <person name="Secka A."/>
            <person name="Antonio M."/>
            <person name="Oren A."/>
            <person name="Chaudhuri R."/>
            <person name="La Ragione R.M."/>
            <person name="Hildebrand F."/>
            <person name="Pallen M.J."/>
        </authorList>
    </citation>
    <scope>NUCLEOTIDE SEQUENCE [LARGE SCALE GENOMIC DNA]</scope>
    <source>
        <strain evidence="13 14">N37</strain>
    </source>
</reference>
<dbReference type="SMART" id="SM00387">
    <property type="entry name" value="HATPase_c"/>
    <property type="match status" value="1"/>
</dbReference>
<dbReference type="InterPro" id="IPR005467">
    <property type="entry name" value="His_kinase_dom"/>
</dbReference>
<keyword evidence="3" id="KW-0808">Transferase</keyword>
<keyword evidence="2" id="KW-1003">Cell membrane</keyword>
<sequence length="546" mass="62169">MLYIELLQRMSLIALSAYLFTRMKTFKNIIQCNTNKKDKLLMILFFSFLSMIGNYLGIAIVDNALANIRPIGVIISGYIGGPIVGTVVALIAGWHRYTFGGFTALACAIASFFEAMTGYLFSKKLSNYEFSIRAALYSGVCAEIIQFAIVLLIAKPFEKALLLEKIIILPMVLINTLGVVIFIAILKDVKNDLLNSETAQTFKALRIAKQASYYMKNGFESENVEKFIDEIHNVSNILGIFISNEEEFLGRKNINIEKETLNNWIKLLIESDILKYKLFFENNDIQKKYPIIISPIRVNNKYRGSVGIKIKSKYEIENYFNLCEELSDLLSNEIKIYELNKLAQQAMEANYKALIVQIHPHFLFNSLATIASLCRTNPEKARSLILELSNYFRTTLKRNEDFISLEEELDFLTSYLNIERARFGERLSINIDIEDGLSHIKVPVFILQPLIENAIKHGILPKIEGGTMNLIIKEKEDNILFSVKDDGVGMSENKVKNILLYNNDGIGMKNVNERLKLLYGDKSKLNIKSALNEGTTVYFQIPKERL</sequence>
<keyword evidence="5" id="KW-0547">Nucleotide-binding</keyword>
<dbReference type="GO" id="GO:0016301">
    <property type="term" value="F:kinase activity"/>
    <property type="evidence" value="ECO:0007669"/>
    <property type="project" value="UniProtKB-KW"/>
</dbReference>
<dbReference type="InterPro" id="IPR010559">
    <property type="entry name" value="Sig_transdc_His_kin_internal"/>
</dbReference>
<feature type="transmembrane region" description="Helical" evidence="11">
    <location>
        <begin position="134"/>
        <end position="154"/>
    </location>
</feature>
<dbReference type="Pfam" id="PF02518">
    <property type="entry name" value="HATPase_c"/>
    <property type="match status" value="1"/>
</dbReference>
<dbReference type="Pfam" id="PF06580">
    <property type="entry name" value="His_kinase"/>
    <property type="match status" value="1"/>
</dbReference>
<evidence type="ECO:0000256" key="3">
    <source>
        <dbReference type="ARBA" id="ARBA00022679"/>
    </source>
</evidence>
<evidence type="ECO:0000256" key="8">
    <source>
        <dbReference type="ARBA" id="ARBA00022989"/>
    </source>
</evidence>
<evidence type="ECO:0000313" key="13">
    <source>
        <dbReference type="EMBL" id="MBD8046053.1"/>
    </source>
</evidence>
<dbReference type="EMBL" id="JACSQB010000027">
    <property type="protein sequence ID" value="MBD8046053.1"/>
    <property type="molecule type" value="Genomic_DNA"/>
</dbReference>
<keyword evidence="8 11" id="KW-1133">Transmembrane helix</keyword>
<evidence type="ECO:0000256" key="10">
    <source>
        <dbReference type="ARBA" id="ARBA00023136"/>
    </source>
</evidence>
<proteinExistence type="predicted"/>
<evidence type="ECO:0000256" key="11">
    <source>
        <dbReference type="SAM" id="Phobius"/>
    </source>
</evidence>
<keyword evidence="4 11" id="KW-0812">Transmembrane</keyword>
<evidence type="ECO:0000256" key="7">
    <source>
        <dbReference type="ARBA" id="ARBA00022840"/>
    </source>
</evidence>
<keyword evidence="14" id="KW-1185">Reference proteome</keyword>
<feature type="domain" description="Histidine kinase" evidence="12">
    <location>
        <begin position="446"/>
        <end position="545"/>
    </location>
</feature>
<feature type="transmembrane region" description="Helical" evidence="11">
    <location>
        <begin position="41"/>
        <end position="61"/>
    </location>
</feature>
<dbReference type="PANTHER" id="PTHR34220">
    <property type="entry name" value="SENSOR HISTIDINE KINASE YPDA"/>
    <property type="match status" value="1"/>
</dbReference>
<protein>
    <submittedName>
        <fullName evidence="13">Histidine kinase</fullName>
    </submittedName>
</protein>
<evidence type="ECO:0000313" key="14">
    <source>
        <dbReference type="Proteomes" id="UP000627166"/>
    </source>
</evidence>
<evidence type="ECO:0000259" key="12">
    <source>
        <dbReference type="PROSITE" id="PS50109"/>
    </source>
</evidence>
<dbReference type="SUPFAM" id="SSF55874">
    <property type="entry name" value="ATPase domain of HSP90 chaperone/DNA topoisomerase II/histidine kinase"/>
    <property type="match status" value="1"/>
</dbReference>
<dbReference type="InterPro" id="IPR003594">
    <property type="entry name" value="HATPase_dom"/>
</dbReference>
<keyword evidence="6 13" id="KW-0418">Kinase</keyword>
<evidence type="ECO:0000256" key="9">
    <source>
        <dbReference type="ARBA" id="ARBA00023012"/>
    </source>
</evidence>
<dbReference type="Proteomes" id="UP000627166">
    <property type="component" value="Unassembled WGS sequence"/>
</dbReference>
<keyword evidence="9" id="KW-0902">Two-component regulatory system</keyword>
<dbReference type="Gene3D" id="3.30.565.10">
    <property type="entry name" value="Histidine kinase-like ATPase, C-terminal domain"/>
    <property type="match status" value="1"/>
</dbReference>
<name>A0ABR8YP96_9CLOT</name>
<evidence type="ECO:0000256" key="5">
    <source>
        <dbReference type="ARBA" id="ARBA00022741"/>
    </source>
</evidence>
<feature type="transmembrane region" description="Helical" evidence="11">
    <location>
        <begin position="166"/>
        <end position="186"/>
    </location>
</feature>
<comment type="subcellular location">
    <subcellularLocation>
        <location evidence="1">Cell membrane</location>
        <topology evidence="1">Multi-pass membrane protein</topology>
    </subcellularLocation>
</comment>
<dbReference type="Pfam" id="PF07694">
    <property type="entry name" value="5TM-5TMR_LYT"/>
    <property type="match status" value="1"/>
</dbReference>
<dbReference type="PANTHER" id="PTHR34220:SF7">
    <property type="entry name" value="SENSOR HISTIDINE KINASE YPDA"/>
    <property type="match status" value="1"/>
</dbReference>
<evidence type="ECO:0000256" key="2">
    <source>
        <dbReference type="ARBA" id="ARBA00022475"/>
    </source>
</evidence>
<keyword evidence="10 11" id="KW-0472">Membrane</keyword>
<evidence type="ECO:0000256" key="4">
    <source>
        <dbReference type="ARBA" id="ARBA00022692"/>
    </source>
</evidence>
<feature type="transmembrane region" description="Helical" evidence="11">
    <location>
        <begin position="99"/>
        <end position="122"/>
    </location>
</feature>
<organism evidence="13 14">
    <name type="scientific">Clostridium faecium</name>
    <dbReference type="NCBI Taxonomy" id="2762223"/>
    <lineage>
        <taxon>Bacteria</taxon>
        <taxon>Bacillati</taxon>
        <taxon>Bacillota</taxon>
        <taxon>Clostridia</taxon>
        <taxon>Eubacteriales</taxon>
        <taxon>Clostridiaceae</taxon>
        <taxon>Clostridium</taxon>
    </lineage>
</organism>
<evidence type="ECO:0000256" key="6">
    <source>
        <dbReference type="ARBA" id="ARBA00022777"/>
    </source>
</evidence>
<dbReference type="PROSITE" id="PS50109">
    <property type="entry name" value="HIS_KIN"/>
    <property type="match status" value="1"/>
</dbReference>
<dbReference type="InterPro" id="IPR050640">
    <property type="entry name" value="Bact_2-comp_sensor_kinase"/>
</dbReference>
<dbReference type="InterPro" id="IPR011620">
    <property type="entry name" value="Sig_transdc_His_kinase_LytS_TM"/>
</dbReference>
<dbReference type="InterPro" id="IPR036890">
    <property type="entry name" value="HATPase_C_sf"/>
</dbReference>
<comment type="caution">
    <text evidence="13">The sequence shown here is derived from an EMBL/GenBank/DDBJ whole genome shotgun (WGS) entry which is preliminary data.</text>
</comment>
<evidence type="ECO:0000256" key="1">
    <source>
        <dbReference type="ARBA" id="ARBA00004651"/>
    </source>
</evidence>
<dbReference type="RefSeq" id="WP_191739030.1">
    <property type="nucleotide sequence ID" value="NZ_JACSQB010000027.1"/>
</dbReference>
<gene>
    <name evidence="13" type="ORF">H9637_03170</name>
</gene>
<feature type="transmembrane region" description="Helical" evidence="11">
    <location>
        <begin position="73"/>
        <end position="92"/>
    </location>
</feature>